<reference evidence="2" key="1">
    <citation type="journal article" date="2021" name="PeerJ">
        <title>Extensive microbial diversity within the chicken gut microbiome revealed by metagenomics and culture.</title>
        <authorList>
            <person name="Gilroy R."/>
            <person name="Ravi A."/>
            <person name="Getino M."/>
            <person name="Pursley I."/>
            <person name="Horton D.L."/>
            <person name="Alikhan N.F."/>
            <person name="Baker D."/>
            <person name="Gharbi K."/>
            <person name="Hall N."/>
            <person name="Watson M."/>
            <person name="Adriaenssens E.M."/>
            <person name="Foster-Nyarko E."/>
            <person name="Jarju S."/>
            <person name="Secka A."/>
            <person name="Antonio M."/>
            <person name="Oren A."/>
            <person name="Chaudhuri R.R."/>
            <person name="La Ragione R."/>
            <person name="Hildebrand F."/>
            <person name="Pallen M.J."/>
        </authorList>
    </citation>
    <scope>NUCLEOTIDE SEQUENCE</scope>
    <source>
        <strain evidence="2">ChiSxjej3B15-572</strain>
    </source>
</reference>
<dbReference type="PANTHER" id="PTHR22916">
    <property type="entry name" value="GLYCOSYLTRANSFERASE"/>
    <property type="match status" value="1"/>
</dbReference>
<keyword evidence="2" id="KW-0808">Transferase</keyword>
<keyword evidence="2" id="KW-0328">Glycosyltransferase</keyword>
<dbReference type="EMBL" id="DXFH01000027">
    <property type="protein sequence ID" value="HIX36019.1"/>
    <property type="molecule type" value="Genomic_DNA"/>
</dbReference>
<gene>
    <name evidence="2" type="ORF">H9856_06510</name>
</gene>
<proteinExistence type="predicted"/>
<dbReference type="InterPro" id="IPR029044">
    <property type="entry name" value="Nucleotide-diphossugar_trans"/>
</dbReference>
<comment type="caution">
    <text evidence="2">The sequence shown here is derived from an EMBL/GenBank/DDBJ whole genome shotgun (WGS) entry which is preliminary data.</text>
</comment>
<evidence type="ECO:0000313" key="3">
    <source>
        <dbReference type="Proteomes" id="UP000824231"/>
    </source>
</evidence>
<evidence type="ECO:0000259" key="1">
    <source>
        <dbReference type="Pfam" id="PF00535"/>
    </source>
</evidence>
<accession>A0A9D2AKT2</accession>
<dbReference type="PANTHER" id="PTHR22916:SF3">
    <property type="entry name" value="UDP-GLCNAC:BETAGAL BETA-1,3-N-ACETYLGLUCOSAMINYLTRANSFERASE-LIKE PROTEIN 1"/>
    <property type="match status" value="1"/>
</dbReference>
<dbReference type="Proteomes" id="UP000824231">
    <property type="component" value="Unassembled WGS sequence"/>
</dbReference>
<dbReference type="GO" id="GO:0016758">
    <property type="term" value="F:hexosyltransferase activity"/>
    <property type="evidence" value="ECO:0007669"/>
    <property type="project" value="UniProtKB-ARBA"/>
</dbReference>
<feature type="domain" description="Glycosyltransferase 2-like" evidence="1">
    <location>
        <begin position="11"/>
        <end position="173"/>
    </location>
</feature>
<dbReference type="SUPFAM" id="SSF53448">
    <property type="entry name" value="Nucleotide-diphospho-sugar transferases"/>
    <property type="match status" value="1"/>
</dbReference>
<reference evidence="2" key="2">
    <citation type="submission" date="2021-04" db="EMBL/GenBank/DDBJ databases">
        <authorList>
            <person name="Gilroy R."/>
        </authorList>
    </citation>
    <scope>NUCLEOTIDE SEQUENCE</scope>
    <source>
        <strain evidence="2">ChiSxjej3B15-572</strain>
    </source>
</reference>
<evidence type="ECO:0000313" key="2">
    <source>
        <dbReference type="EMBL" id="HIX36019.1"/>
    </source>
</evidence>
<dbReference type="InterPro" id="IPR001173">
    <property type="entry name" value="Glyco_trans_2-like"/>
</dbReference>
<dbReference type="EC" id="2.4.-.-" evidence="2"/>
<name>A0A9D2AKT2_9LACO</name>
<protein>
    <submittedName>
        <fullName evidence="2">Glycosyltransferase</fullName>
        <ecNumber evidence="2">2.4.-.-</ecNumber>
    </submittedName>
</protein>
<dbReference type="Gene3D" id="3.90.550.10">
    <property type="entry name" value="Spore Coat Polysaccharide Biosynthesis Protein SpsA, Chain A"/>
    <property type="match status" value="1"/>
</dbReference>
<sequence>MEKEKKYPSFSVLMSVYKDETPEYFDMALTSIENQTVVPSEIVLVEDGPISTKLKEVISKHKNKFGKGFKNIVSEKNHGLGAALRLGTKYVSTDWIARMDSDDISVPNRFELQLKEIVNNPNTAVIGGQIEEFANDPSNIIGYRRVPTSEQAIRQFVKWRSPFNHPSVMINKEALLHVGGYIPYGNLEDYYLWARVIVNNYHVANLDQTLVKMRVSEGMYQRRGKSSNLQYFYQLRNFLYQNQMLSWHEKIIGDLLMTLNILVPGWVRRTIYQRVLHKK</sequence>
<dbReference type="Pfam" id="PF00535">
    <property type="entry name" value="Glycos_transf_2"/>
    <property type="match status" value="1"/>
</dbReference>
<dbReference type="AlphaFoldDB" id="A0A9D2AKT2"/>
<organism evidence="2 3">
    <name type="scientific">Candidatus Limosilactobacillus merdigallinarum</name>
    <dbReference type="NCBI Taxonomy" id="2838652"/>
    <lineage>
        <taxon>Bacteria</taxon>
        <taxon>Bacillati</taxon>
        <taxon>Bacillota</taxon>
        <taxon>Bacilli</taxon>
        <taxon>Lactobacillales</taxon>
        <taxon>Lactobacillaceae</taxon>
        <taxon>Limosilactobacillus</taxon>
    </lineage>
</organism>